<dbReference type="InterPro" id="IPR000727">
    <property type="entry name" value="T_SNARE_dom"/>
</dbReference>
<dbReference type="GO" id="GO:0012505">
    <property type="term" value="C:endomembrane system"/>
    <property type="evidence" value="ECO:0007669"/>
    <property type="project" value="UniProtKB-ARBA"/>
</dbReference>
<feature type="transmembrane region" description="Helical" evidence="8">
    <location>
        <begin position="96"/>
        <end position="114"/>
    </location>
</feature>
<dbReference type="SUPFAM" id="SSF58038">
    <property type="entry name" value="SNARE fusion complex"/>
    <property type="match status" value="1"/>
</dbReference>
<evidence type="ECO:0000259" key="9">
    <source>
        <dbReference type="PROSITE" id="PS50192"/>
    </source>
</evidence>
<evidence type="ECO:0000256" key="8">
    <source>
        <dbReference type="SAM" id="Phobius"/>
    </source>
</evidence>
<dbReference type="OrthoDB" id="261831at2759"/>
<dbReference type="Proteomes" id="UP000232323">
    <property type="component" value="Unassembled WGS sequence"/>
</dbReference>
<evidence type="ECO:0000256" key="1">
    <source>
        <dbReference type="ARBA" id="ARBA00004167"/>
    </source>
</evidence>
<evidence type="ECO:0000313" key="10">
    <source>
        <dbReference type="EMBL" id="GAX75721.1"/>
    </source>
</evidence>
<evidence type="ECO:0000256" key="3">
    <source>
        <dbReference type="ARBA" id="ARBA00022692"/>
    </source>
</evidence>
<keyword evidence="11" id="KW-1185">Reference proteome</keyword>
<evidence type="ECO:0000313" key="11">
    <source>
        <dbReference type="Proteomes" id="UP000232323"/>
    </source>
</evidence>
<dbReference type="PANTHER" id="PTHR12791">
    <property type="entry name" value="GOLGI SNARE BET1-RELATED"/>
    <property type="match status" value="1"/>
</dbReference>
<evidence type="ECO:0000256" key="7">
    <source>
        <dbReference type="SAM" id="MobiDB-lite"/>
    </source>
</evidence>
<feature type="domain" description="T-SNARE coiled-coil homology" evidence="9">
    <location>
        <begin position="33"/>
        <end position="88"/>
    </location>
</feature>
<gene>
    <name evidence="10" type="ORF">CEUSTIGMA_g3164.t1</name>
</gene>
<dbReference type="GO" id="GO:0016020">
    <property type="term" value="C:membrane"/>
    <property type="evidence" value="ECO:0007669"/>
    <property type="project" value="UniProtKB-SubCell"/>
</dbReference>
<evidence type="ECO:0000256" key="6">
    <source>
        <dbReference type="ARBA" id="ARBA00023136"/>
    </source>
</evidence>
<comment type="subcellular location">
    <subcellularLocation>
        <location evidence="1">Membrane</location>
        <topology evidence="1">Single-pass membrane protein</topology>
    </subcellularLocation>
</comment>
<dbReference type="Gene3D" id="1.20.5.110">
    <property type="match status" value="1"/>
</dbReference>
<evidence type="ECO:0000256" key="2">
    <source>
        <dbReference type="ARBA" id="ARBA00022448"/>
    </source>
</evidence>
<dbReference type="EMBL" id="BEGY01000013">
    <property type="protein sequence ID" value="GAX75721.1"/>
    <property type="molecule type" value="Genomic_DNA"/>
</dbReference>
<keyword evidence="2" id="KW-0813">Transport</keyword>
<organism evidence="10 11">
    <name type="scientific">Chlamydomonas eustigma</name>
    <dbReference type="NCBI Taxonomy" id="1157962"/>
    <lineage>
        <taxon>Eukaryota</taxon>
        <taxon>Viridiplantae</taxon>
        <taxon>Chlorophyta</taxon>
        <taxon>core chlorophytes</taxon>
        <taxon>Chlorophyceae</taxon>
        <taxon>CS clade</taxon>
        <taxon>Chlamydomonadales</taxon>
        <taxon>Chlamydomonadaceae</taxon>
        <taxon>Chlamydomonas</taxon>
    </lineage>
</organism>
<protein>
    <recommendedName>
        <fullName evidence="9">t-SNARE coiled-coil homology domain-containing protein</fullName>
    </recommendedName>
</protein>
<reference evidence="10 11" key="1">
    <citation type="submission" date="2017-08" db="EMBL/GenBank/DDBJ databases">
        <title>Acidophilic green algal genome provides insights into adaptation to an acidic environment.</title>
        <authorList>
            <person name="Hirooka S."/>
            <person name="Hirose Y."/>
            <person name="Kanesaki Y."/>
            <person name="Higuchi S."/>
            <person name="Fujiwara T."/>
            <person name="Onuma R."/>
            <person name="Era A."/>
            <person name="Ohbayashi R."/>
            <person name="Uzuka A."/>
            <person name="Nozaki H."/>
            <person name="Yoshikawa H."/>
            <person name="Miyagishima S.Y."/>
        </authorList>
    </citation>
    <scope>NUCLEOTIDE SEQUENCE [LARGE SCALE GENOMIC DNA]</scope>
    <source>
        <strain evidence="10 11">NIES-2499</strain>
    </source>
</reference>
<keyword evidence="4" id="KW-0653">Protein transport</keyword>
<feature type="region of interest" description="Disordered" evidence="7">
    <location>
        <begin position="1"/>
        <end position="20"/>
    </location>
</feature>
<dbReference type="AlphaFoldDB" id="A0A250WY19"/>
<dbReference type="GO" id="GO:0015031">
    <property type="term" value="P:protein transport"/>
    <property type="evidence" value="ECO:0007669"/>
    <property type="project" value="UniProtKB-KW"/>
</dbReference>
<keyword evidence="6 8" id="KW-0472">Membrane</keyword>
<dbReference type="PROSITE" id="PS50192">
    <property type="entry name" value="T_SNARE"/>
    <property type="match status" value="1"/>
</dbReference>
<dbReference type="STRING" id="1157962.A0A250WY19"/>
<dbReference type="CDD" id="cd15841">
    <property type="entry name" value="SNARE_Qc"/>
    <property type="match status" value="1"/>
</dbReference>
<keyword evidence="5 8" id="KW-1133">Transmembrane helix</keyword>
<comment type="caution">
    <text evidence="10">The sequence shown here is derived from an EMBL/GenBank/DDBJ whole genome shotgun (WGS) entry which is preliminary data.</text>
</comment>
<evidence type="ECO:0000256" key="4">
    <source>
        <dbReference type="ARBA" id="ARBA00022927"/>
    </source>
</evidence>
<sequence length="126" mass="14289">MAWQGSSSREGLSSRSQGSDQVHIHIDKGFDFDSEVDILRSHVGRIKKLSQAIDEETKVQGSLINSLEESMERARMSLKRTMVRLNIAYKQAQSNHMLLLVLFAVVLFISIYVISKIYKLGRHIIG</sequence>
<dbReference type="GO" id="GO:0005737">
    <property type="term" value="C:cytoplasm"/>
    <property type="evidence" value="ECO:0007669"/>
    <property type="project" value="UniProtKB-ARBA"/>
</dbReference>
<feature type="compositionally biased region" description="Low complexity" evidence="7">
    <location>
        <begin position="1"/>
        <end position="19"/>
    </location>
</feature>
<evidence type="ECO:0000256" key="5">
    <source>
        <dbReference type="ARBA" id="ARBA00022989"/>
    </source>
</evidence>
<keyword evidence="3 8" id="KW-0812">Transmembrane</keyword>
<proteinExistence type="predicted"/>
<name>A0A250WY19_9CHLO</name>
<accession>A0A250WY19</accession>